<accession>A0A916T7Q8</accession>
<gene>
    <name evidence="2" type="ORF">GCM10011316_03600</name>
</gene>
<dbReference type="OrthoDB" id="7366326at2"/>
<dbReference type="Pfam" id="PF19606">
    <property type="entry name" value="DUF6111"/>
    <property type="match status" value="1"/>
</dbReference>
<name>A0A916T7Q8_9HYPH</name>
<reference evidence="2" key="2">
    <citation type="submission" date="2020-09" db="EMBL/GenBank/DDBJ databases">
        <authorList>
            <person name="Sun Q."/>
            <person name="Zhou Y."/>
        </authorList>
    </citation>
    <scope>NUCLEOTIDE SEQUENCE</scope>
    <source>
        <strain evidence="2">CGMCC 1.12426</strain>
    </source>
</reference>
<keyword evidence="1" id="KW-1133">Transmembrane helix</keyword>
<feature type="transmembrane region" description="Helical" evidence="1">
    <location>
        <begin position="5"/>
        <end position="25"/>
    </location>
</feature>
<organism evidence="2 3">
    <name type="scientific">Roseibium aquae</name>
    <dbReference type="NCBI Taxonomy" id="1323746"/>
    <lineage>
        <taxon>Bacteria</taxon>
        <taxon>Pseudomonadati</taxon>
        <taxon>Pseudomonadota</taxon>
        <taxon>Alphaproteobacteria</taxon>
        <taxon>Hyphomicrobiales</taxon>
        <taxon>Stappiaceae</taxon>
        <taxon>Roseibium</taxon>
    </lineage>
</organism>
<protein>
    <submittedName>
        <fullName evidence="2">Uncharacterized protein</fullName>
    </submittedName>
</protein>
<sequence length="86" mass="9755">MIRVVLSHIILFLLPFIAYGVWLWLNKKSQTAENWQGKPIAWLSLTGMVIVVVSLVSLATFQRMPEGTEYRPSKMEDGVFVPGGYQ</sequence>
<evidence type="ECO:0000313" key="3">
    <source>
        <dbReference type="Proteomes" id="UP000605148"/>
    </source>
</evidence>
<dbReference type="Proteomes" id="UP000605148">
    <property type="component" value="Unassembled WGS sequence"/>
</dbReference>
<proteinExistence type="predicted"/>
<dbReference type="AlphaFoldDB" id="A0A916T7Q8"/>
<dbReference type="EMBL" id="BMFA01000001">
    <property type="protein sequence ID" value="GGB34791.1"/>
    <property type="molecule type" value="Genomic_DNA"/>
</dbReference>
<reference evidence="2" key="1">
    <citation type="journal article" date="2014" name="Int. J. Syst. Evol. Microbiol.">
        <title>Complete genome sequence of Corynebacterium casei LMG S-19264T (=DSM 44701T), isolated from a smear-ripened cheese.</title>
        <authorList>
            <consortium name="US DOE Joint Genome Institute (JGI-PGF)"/>
            <person name="Walter F."/>
            <person name="Albersmeier A."/>
            <person name="Kalinowski J."/>
            <person name="Ruckert C."/>
        </authorList>
    </citation>
    <scope>NUCLEOTIDE SEQUENCE</scope>
    <source>
        <strain evidence="2">CGMCC 1.12426</strain>
    </source>
</reference>
<keyword evidence="1" id="KW-0472">Membrane</keyword>
<dbReference type="InterPro" id="IPR046093">
    <property type="entry name" value="DUF6111"/>
</dbReference>
<evidence type="ECO:0000256" key="1">
    <source>
        <dbReference type="SAM" id="Phobius"/>
    </source>
</evidence>
<comment type="caution">
    <text evidence="2">The sequence shown here is derived from an EMBL/GenBank/DDBJ whole genome shotgun (WGS) entry which is preliminary data.</text>
</comment>
<evidence type="ECO:0000313" key="2">
    <source>
        <dbReference type="EMBL" id="GGB34791.1"/>
    </source>
</evidence>
<keyword evidence="3" id="KW-1185">Reference proteome</keyword>
<feature type="transmembrane region" description="Helical" evidence="1">
    <location>
        <begin position="40"/>
        <end position="61"/>
    </location>
</feature>
<keyword evidence="1" id="KW-0812">Transmembrane</keyword>